<name>A0AAD7LE92_QUISA</name>
<evidence type="ECO:0000256" key="1">
    <source>
        <dbReference type="SAM" id="MobiDB-lite"/>
    </source>
</evidence>
<dbReference type="EMBL" id="JARAOO010000009">
    <property type="protein sequence ID" value="KAJ7956132.1"/>
    <property type="molecule type" value="Genomic_DNA"/>
</dbReference>
<evidence type="ECO:0000259" key="3">
    <source>
        <dbReference type="Pfam" id="PF14576"/>
    </source>
</evidence>
<sequence length="721" mass="81976">MSQVSKTGTDIVQAPNKMQQRKERSRMFSTSDDNAMTKQVEATHAPDGREFDVEPIIKIIEEILGYVEDVLPHVDAAAPTDGEKTKQADTLAEKTAELDDPEGMLETLSSTIHKVSCELACKCSGGVDAHATTMVVLNTLSSYSWHAKVVLALAAFAVNFGEFWLIALLSATHPLAKSVALLKQLPDKIENSQSLRRQLEALSKLIKASIYVTKCIVQFKELPTQYISSHTLSLSTASVSIPIAAYWTIRSMVACASQIANLIGLRNGYTSSTAEEWELISLAYKVDNIHDHLKRQLLICFEQIEIQRQEEIYTLLVQLIDSAPHVDNMKIISILIVGNKMEDPLPLIEGSSKTRVNLEVLRRKHVLLLISDLDLSQDEILLLEHLYAESRSRHGNHYEVVWIPVVDRANWNEMHQQKFERFLSSMSWYSVIHPSMISPAVIKYIKDVWNFTKRMVLVALDPQGRVSSPNALNMLWIWANAAFPFTREKEEALWKAETWSLDLLIDSIDSPIINWITEGRVICMYGGVDIEWIRKFTGMAKEVATEAGIPFGMFYVGKSNAKERMQKMITNFEVEKFSPHFDNLTTMWFFWTRLESMLYSRLKYRKGDDNDDHIRKEVMSVLTFDGSDQSWAIFSRGPNEMVRARGDNALDTLSQFKNWQGDIETLGFVLAFRKYLTTLQSAHHCNHLILPGSSGGIPERVICSECGRHMEKYFMYRCCVE</sequence>
<evidence type="ECO:0000256" key="2">
    <source>
        <dbReference type="SAM" id="Phobius"/>
    </source>
</evidence>
<dbReference type="PANTHER" id="PTHR33232:SF20">
    <property type="entry name" value="PROTEIN SIEVE ELEMENT OCCLUSION B-LIKE"/>
    <property type="match status" value="1"/>
</dbReference>
<dbReference type="Pfam" id="PF14576">
    <property type="entry name" value="SEO_N"/>
    <property type="match status" value="1"/>
</dbReference>
<evidence type="ECO:0000313" key="5">
    <source>
        <dbReference type="EMBL" id="KAJ7956132.1"/>
    </source>
</evidence>
<evidence type="ECO:0000259" key="4">
    <source>
        <dbReference type="Pfam" id="PF14577"/>
    </source>
</evidence>
<proteinExistence type="predicted"/>
<reference evidence="5" key="1">
    <citation type="journal article" date="2023" name="Science">
        <title>Elucidation of the pathway for biosynthesis of saponin adjuvants from the soapbark tree.</title>
        <authorList>
            <person name="Reed J."/>
            <person name="Orme A."/>
            <person name="El-Demerdash A."/>
            <person name="Owen C."/>
            <person name="Martin L.B.B."/>
            <person name="Misra R.C."/>
            <person name="Kikuchi S."/>
            <person name="Rejzek M."/>
            <person name="Martin A.C."/>
            <person name="Harkess A."/>
            <person name="Leebens-Mack J."/>
            <person name="Louveau T."/>
            <person name="Stephenson M.J."/>
            <person name="Osbourn A."/>
        </authorList>
    </citation>
    <scope>NUCLEOTIDE SEQUENCE</scope>
    <source>
        <strain evidence="5">S10</strain>
    </source>
</reference>
<dbReference type="Proteomes" id="UP001163823">
    <property type="component" value="Chromosome 9"/>
</dbReference>
<dbReference type="AlphaFoldDB" id="A0AAD7LE92"/>
<dbReference type="Pfam" id="PF14577">
    <property type="entry name" value="SEO_C"/>
    <property type="match status" value="1"/>
</dbReference>
<dbReference type="InterPro" id="IPR039299">
    <property type="entry name" value="SEOA"/>
</dbReference>
<feature type="region of interest" description="Disordered" evidence="1">
    <location>
        <begin position="1"/>
        <end position="35"/>
    </location>
</feature>
<protein>
    <submittedName>
        <fullName evidence="5">Protein SIEVE ELEMENT OCCLUSION B-like</fullName>
    </submittedName>
</protein>
<feature type="domain" description="Sieve element occlusion C-terminal" evidence="4">
    <location>
        <begin position="489"/>
        <end position="719"/>
    </location>
</feature>
<keyword evidence="2" id="KW-0812">Transmembrane</keyword>
<feature type="domain" description="Sieve element occlusion N-terminal" evidence="3">
    <location>
        <begin position="31"/>
        <end position="321"/>
    </location>
</feature>
<dbReference type="InterPro" id="IPR027944">
    <property type="entry name" value="SEO_C"/>
</dbReference>
<dbReference type="InterPro" id="IPR027942">
    <property type="entry name" value="SEO_N"/>
</dbReference>
<gene>
    <name evidence="5" type="ORF">O6P43_022622</name>
</gene>
<organism evidence="5 6">
    <name type="scientific">Quillaja saponaria</name>
    <name type="common">Soap bark tree</name>
    <dbReference type="NCBI Taxonomy" id="32244"/>
    <lineage>
        <taxon>Eukaryota</taxon>
        <taxon>Viridiplantae</taxon>
        <taxon>Streptophyta</taxon>
        <taxon>Embryophyta</taxon>
        <taxon>Tracheophyta</taxon>
        <taxon>Spermatophyta</taxon>
        <taxon>Magnoliopsida</taxon>
        <taxon>eudicotyledons</taxon>
        <taxon>Gunneridae</taxon>
        <taxon>Pentapetalae</taxon>
        <taxon>rosids</taxon>
        <taxon>fabids</taxon>
        <taxon>Fabales</taxon>
        <taxon>Quillajaceae</taxon>
        <taxon>Quillaja</taxon>
    </lineage>
</organism>
<keyword evidence="2" id="KW-0472">Membrane</keyword>
<dbReference type="PANTHER" id="PTHR33232">
    <property type="entry name" value="PROTEIN SIEVE ELEMENT OCCLUSION B-LIKE"/>
    <property type="match status" value="1"/>
</dbReference>
<keyword evidence="6" id="KW-1185">Reference proteome</keyword>
<evidence type="ECO:0000313" key="6">
    <source>
        <dbReference type="Proteomes" id="UP001163823"/>
    </source>
</evidence>
<keyword evidence="2" id="KW-1133">Transmembrane helix</keyword>
<dbReference type="KEGG" id="qsa:O6P43_022622"/>
<comment type="caution">
    <text evidence="5">The sequence shown here is derived from an EMBL/GenBank/DDBJ whole genome shotgun (WGS) entry which is preliminary data.</text>
</comment>
<accession>A0AAD7LE92</accession>
<feature type="compositionally biased region" description="Polar residues" evidence="1">
    <location>
        <begin position="1"/>
        <end position="10"/>
    </location>
</feature>
<feature type="transmembrane region" description="Helical" evidence="2">
    <location>
        <begin position="149"/>
        <end position="169"/>
    </location>
</feature>
<dbReference type="GO" id="GO:0010088">
    <property type="term" value="P:phloem development"/>
    <property type="evidence" value="ECO:0007669"/>
    <property type="project" value="InterPro"/>
</dbReference>